<proteinExistence type="predicted"/>
<gene>
    <name evidence="2" type="ORF">BO97DRAFT_31037</name>
</gene>
<evidence type="ECO:0000313" key="2">
    <source>
        <dbReference type="EMBL" id="RAL13550.1"/>
    </source>
</evidence>
<keyword evidence="1" id="KW-0472">Membrane</keyword>
<dbReference type="Proteomes" id="UP000248961">
    <property type="component" value="Unassembled WGS sequence"/>
</dbReference>
<accession>A0A395I0G1</accession>
<dbReference type="EMBL" id="KZ824278">
    <property type="protein sequence ID" value="RAL13550.1"/>
    <property type="molecule type" value="Genomic_DNA"/>
</dbReference>
<sequence>MGRSTRVIKSGPKVRVGCFYPCLICVFIYLTSLAYFSWYIQAYGQTYLVLYSTYSVGSSTRWWRGGESTPSVFRVLALFYSLHPPLADS</sequence>
<reference evidence="2 3" key="1">
    <citation type="submission" date="2018-02" db="EMBL/GenBank/DDBJ databases">
        <title>The genomes of Aspergillus section Nigri reveals drivers in fungal speciation.</title>
        <authorList>
            <consortium name="DOE Joint Genome Institute"/>
            <person name="Vesth T.C."/>
            <person name="Nybo J."/>
            <person name="Theobald S."/>
            <person name="Brandl J."/>
            <person name="Frisvad J.C."/>
            <person name="Nielsen K.F."/>
            <person name="Lyhne E.K."/>
            <person name="Kogle M.E."/>
            <person name="Kuo A."/>
            <person name="Riley R."/>
            <person name="Clum A."/>
            <person name="Nolan M."/>
            <person name="Lipzen A."/>
            <person name="Salamov A."/>
            <person name="Henrissat B."/>
            <person name="Wiebenga A."/>
            <person name="De vries R.P."/>
            <person name="Grigoriev I.V."/>
            <person name="Mortensen U.H."/>
            <person name="Andersen M.R."/>
            <person name="Baker S.E."/>
        </authorList>
    </citation>
    <scope>NUCLEOTIDE SEQUENCE [LARGE SCALE GENOMIC DNA]</scope>
    <source>
        <strain evidence="2 3">CBS 101889</strain>
    </source>
</reference>
<name>A0A395I0G1_ASPHC</name>
<keyword evidence="1" id="KW-1133">Transmembrane helix</keyword>
<dbReference type="AlphaFoldDB" id="A0A395I0G1"/>
<protein>
    <submittedName>
        <fullName evidence="2">Uncharacterized protein</fullName>
    </submittedName>
</protein>
<organism evidence="2 3">
    <name type="scientific">Aspergillus homomorphus (strain CBS 101889)</name>
    <dbReference type="NCBI Taxonomy" id="1450537"/>
    <lineage>
        <taxon>Eukaryota</taxon>
        <taxon>Fungi</taxon>
        <taxon>Dikarya</taxon>
        <taxon>Ascomycota</taxon>
        <taxon>Pezizomycotina</taxon>
        <taxon>Eurotiomycetes</taxon>
        <taxon>Eurotiomycetidae</taxon>
        <taxon>Eurotiales</taxon>
        <taxon>Aspergillaceae</taxon>
        <taxon>Aspergillus</taxon>
        <taxon>Aspergillus subgen. Circumdati</taxon>
    </lineage>
</organism>
<evidence type="ECO:0000313" key="3">
    <source>
        <dbReference type="Proteomes" id="UP000248961"/>
    </source>
</evidence>
<dbReference type="GeneID" id="37195501"/>
<keyword evidence="1" id="KW-0812">Transmembrane</keyword>
<keyword evidence="3" id="KW-1185">Reference proteome</keyword>
<feature type="transmembrane region" description="Helical" evidence="1">
    <location>
        <begin position="20"/>
        <end position="40"/>
    </location>
</feature>
<dbReference type="VEuPathDB" id="FungiDB:BO97DRAFT_31037"/>
<dbReference type="RefSeq" id="XP_025552704.1">
    <property type="nucleotide sequence ID" value="XM_025691212.1"/>
</dbReference>
<evidence type="ECO:0000256" key="1">
    <source>
        <dbReference type="SAM" id="Phobius"/>
    </source>
</evidence>